<accession>A0A419RW86</accession>
<dbReference type="OrthoDB" id="7652114at2"/>
<gene>
    <name evidence="2" type="ORF">D6201_12285</name>
</gene>
<keyword evidence="1" id="KW-0472">Membrane</keyword>
<dbReference type="RefSeq" id="WP_120049036.1">
    <property type="nucleotide sequence ID" value="NZ_RAHX01000001.1"/>
</dbReference>
<dbReference type="Proteomes" id="UP000285232">
    <property type="component" value="Unassembled WGS sequence"/>
</dbReference>
<evidence type="ECO:0008006" key="4">
    <source>
        <dbReference type="Google" id="ProtNLM"/>
    </source>
</evidence>
<dbReference type="Pfam" id="PF19883">
    <property type="entry name" value="DUF6356"/>
    <property type="match status" value="1"/>
</dbReference>
<feature type="transmembrane region" description="Helical" evidence="1">
    <location>
        <begin position="30"/>
        <end position="48"/>
    </location>
</feature>
<organism evidence="2 3">
    <name type="scientific">Aurantiacibacter aquimixticola</name>
    <dbReference type="NCBI Taxonomy" id="1958945"/>
    <lineage>
        <taxon>Bacteria</taxon>
        <taxon>Pseudomonadati</taxon>
        <taxon>Pseudomonadota</taxon>
        <taxon>Alphaproteobacteria</taxon>
        <taxon>Sphingomonadales</taxon>
        <taxon>Erythrobacteraceae</taxon>
        <taxon>Aurantiacibacter</taxon>
    </lineage>
</organism>
<comment type="caution">
    <text evidence="2">The sequence shown here is derived from an EMBL/GenBank/DDBJ whole genome shotgun (WGS) entry which is preliminary data.</text>
</comment>
<reference evidence="2 3" key="1">
    <citation type="journal article" date="2017" name="Int. J. Syst. Evol. Microbiol.">
        <title>Erythrobacter aquimixticola sp. nov., isolated from the junction between the ocean and a freshwater spring.</title>
        <authorList>
            <person name="Park S."/>
            <person name="Jung Y.T."/>
            <person name="Choi S.J."/>
            <person name="Yoon J.H."/>
        </authorList>
    </citation>
    <scope>NUCLEOTIDE SEQUENCE [LARGE SCALE GENOMIC DNA]</scope>
    <source>
        <strain evidence="2 3">JSSK-14</strain>
    </source>
</reference>
<protein>
    <recommendedName>
        <fullName evidence="4">Capsule biosynthesis protein</fullName>
    </recommendedName>
</protein>
<dbReference type="EMBL" id="RAHX01000001">
    <property type="protein sequence ID" value="RJY10027.1"/>
    <property type="molecule type" value="Genomic_DNA"/>
</dbReference>
<keyword evidence="1" id="KW-0812">Transmembrane</keyword>
<evidence type="ECO:0000256" key="1">
    <source>
        <dbReference type="SAM" id="Phobius"/>
    </source>
</evidence>
<name>A0A419RW86_9SPHN</name>
<proteinExistence type="predicted"/>
<keyword evidence="1" id="KW-1133">Transmembrane helix</keyword>
<evidence type="ECO:0000313" key="3">
    <source>
        <dbReference type="Proteomes" id="UP000285232"/>
    </source>
</evidence>
<dbReference type="InterPro" id="IPR045936">
    <property type="entry name" value="DUF6356"/>
</dbReference>
<dbReference type="AlphaFoldDB" id="A0A419RW86"/>
<evidence type="ECO:0000313" key="2">
    <source>
        <dbReference type="EMBL" id="RJY10027.1"/>
    </source>
</evidence>
<sequence length="77" mass="8675">MLKAFTKHPATVGETYFKHLAHAGGFGSRMVLGGLACIVHAIFPFLFIKTGSRLIADLHRRMIEQRTRTEDGWSYVI</sequence>
<keyword evidence="3" id="KW-1185">Reference proteome</keyword>